<dbReference type="Pfam" id="PF21282">
    <property type="entry name" value="APC1_3rd"/>
    <property type="match status" value="1"/>
</dbReference>
<evidence type="ECO:0000256" key="4">
    <source>
        <dbReference type="ARBA" id="ARBA00022776"/>
    </source>
</evidence>
<evidence type="ECO:0000259" key="6">
    <source>
        <dbReference type="Pfam" id="PF12859"/>
    </source>
</evidence>
<evidence type="ECO:0000256" key="1">
    <source>
        <dbReference type="ARBA" id="ARBA00010547"/>
    </source>
</evidence>
<dbReference type="InterPro" id="IPR011989">
    <property type="entry name" value="ARM-like"/>
</dbReference>
<reference evidence="9" key="1">
    <citation type="submission" date="2016-05" db="EMBL/GenBank/DDBJ databases">
        <title>Comparative genomics of biotechnologically important yeasts.</title>
        <authorList>
            <consortium name="DOE Joint Genome Institute"/>
            <person name="Riley R."/>
            <person name="Haridas S."/>
            <person name="Wolfe K.H."/>
            <person name="Lopes M.R."/>
            <person name="Hittinger C.T."/>
            <person name="Goker M."/>
            <person name="Salamov A."/>
            <person name="Wisecaver J."/>
            <person name="Long T.M."/>
            <person name="Aerts A.L."/>
            <person name="Barry K."/>
            <person name="Choi C."/>
            <person name="Clum A."/>
            <person name="Coughlan A.Y."/>
            <person name="Deshpande S."/>
            <person name="Douglass A.P."/>
            <person name="Hanson S.J."/>
            <person name="Klenk H.-P."/>
            <person name="Labutti K."/>
            <person name="Lapidus A."/>
            <person name="Lindquist E."/>
            <person name="Lipzen A."/>
            <person name="Meier-Kolthoff J.P."/>
            <person name="Ohm R.A."/>
            <person name="Otillar R.P."/>
            <person name="Pangilinan J."/>
            <person name="Peng Y."/>
            <person name="Rokas A."/>
            <person name="Rosa C.A."/>
            <person name="Scheuner C."/>
            <person name="Sibirny A.A."/>
            <person name="Slot J.C."/>
            <person name="Stielow J.B."/>
            <person name="Sun H."/>
            <person name="Kurtzman C.P."/>
            <person name="Blackwell M."/>
            <person name="Grigoriev I.V."/>
            <person name="Jeffries T.W."/>
        </authorList>
    </citation>
    <scope>NUCLEOTIDE SEQUENCE [LARGE SCALE GENOMIC DNA]</scope>
    <source>
        <strain evidence="9">NRRL Y-12698</strain>
    </source>
</reference>
<name>A0A1E3QRN7_9ASCO</name>
<feature type="domain" description="Anaphase-promoting complex subunit 1 N-terminal" evidence="6">
    <location>
        <begin position="37"/>
        <end position="122"/>
    </location>
</feature>
<dbReference type="InterPro" id="IPR049255">
    <property type="entry name" value="Apc1_N"/>
</dbReference>
<dbReference type="InterPro" id="IPR024990">
    <property type="entry name" value="Apc1"/>
</dbReference>
<dbReference type="GO" id="GO:0031145">
    <property type="term" value="P:anaphase-promoting complex-dependent catabolic process"/>
    <property type="evidence" value="ECO:0007669"/>
    <property type="project" value="TreeGrafter"/>
</dbReference>
<proteinExistence type="inferred from homology"/>
<dbReference type="FunFam" id="1.25.10.10:FF:000435">
    <property type="entry name" value="Ubiquitin ligase subunit"/>
    <property type="match status" value="1"/>
</dbReference>
<sequence>MSEALPSARVTLPALDIRHDTKNPYSGAMGYLVSLHGDDVLLRSATEVIWLTGGVVNRKLTYGERIVAATFTVFKTPGKALAVILTERAHIYFVDGRSHIVSIPFPLRNAFPFAQGLILAREDSAMFYTLTDPLDDFGAVVSASTSAIAATEELVLFPRGLTCLGATYTAGSVTIYHVRQLVKPKKSVSKSSGKDEGGEKRFVLVSEHRLVSESHRLASESDSLPKLRKDIIMTRLDSLHVSGSRSNLHVFSVAYDTQEAVVIANSGSQEAQVVIFDTQSAVPCYSRVYTFRCLDCLALARACRPGYIVVLRDPATLCLVNPFLGLVSPDVRIGRYFLPIARLADSCGCDIAMIGANRKHYTLKLLVSHSDDLVRRSLLAVRYLGSDLTAEIVWLHWVCAMSLESGDWDAFVVTVLSLLPREVLDQVKANPQVRKLPHAYTLQSSFHTTHPLPEMLPRMLLALHLLREDAILDVTATHQVERLGFLLAQLSLWLGWSTWHTYYKQTPSLLDRRILYPCEQPLQTPPNLFASCVSLFLYGDIVPYTPFSQLTDESQDIDELITPRTFYVLRLFEVMISSEYPSHVIDLMVEFGFTAAYLETFPAGVSIPLKEFIARCRDDTPVNWTPGALELVSRKDLTTFLDPTVITKPSYPATATRDIHQILQSALDTETLAAWDGHSEAERINTTKLRFSEDRRFYEITRLLQSSRTQAATLFTTDTSDHELIEAQRELAALAALRTLTIPLGRSALFFSSRTPLMTEKFPIPKLNFDTTISPMMSTISVPVESLEESQYHWGYFHNGASAGLSVAQASGLSGPSISGSWIVFNKPVQLNPQHAGFLLGLGLNGHLQSLEEWHIYNYLGPKHTYTSVGLLLGMSASHRRLMDVKLTKVLSVHVVALLPPGANDLNVDIAVQTAGLVGIGLLYLESQHRRMSEVLLAQISGTVLHNDKEVVDESYRLAAGIALGYVNLGKGGDLRGLHDTYVADRLLAMAVSPRDFQAAQQYDKSAAGAILALAFIYMKTDSPVAAKLAAPETEQLLDYIRPDLLLLRCLGRNLINWSKIGCSREWVDSQIPLCLLQQYAVQTIGSLDSDQLAYLHLISGACLAMGLRYASTGSLKARDTLVYYMDALMALCTLPALTHDAKLAQRGVLSLLDLVALSMALVMAGTGDLETFRRLRFLQGRVSKDVGFGNYMAVNMALGLLFLGGGQYAIDSSNFAIAALVTALYPVFPKQNTEVHLQALRSFWALAVLPRCLTVRDVATGKSCQVPVQIELKSGKVVRLQSPCLLPSISDISRVKTASNEHFEVVIDLLNRQHEELFRKSLSLYVYRRDNSRMLRKSTDSLLSAYAQKSEENHGLMKLKVFDQFSELEKWSACGKLSVIDAKIEMANLVRAPKTVEDLWNVKLIFAFAERILSDDLHYLDTEFVEQLKLQVWSISNELK</sequence>
<evidence type="ECO:0000313" key="9">
    <source>
        <dbReference type="Proteomes" id="UP000094336"/>
    </source>
</evidence>
<dbReference type="GO" id="GO:0051301">
    <property type="term" value="P:cell division"/>
    <property type="evidence" value="ECO:0007669"/>
    <property type="project" value="UniProtKB-KW"/>
</dbReference>
<dbReference type="EMBL" id="KV454432">
    <property type="protein sequence ID" value="ODQ79607.1"/>
    <property type="molecule type" value="Genomic_DNA"/>
</dbReference>
<dbReference type="GO" id="GO:0070979">
    <property type="term" value="P:protein K11-linked ubiquitination"/>
    <property type="evidence" value="ECO:0007669"/>
    <property type="project" value="TreeGrafter"/>
</dbReference>
<comment type="similarity">
    <text evidence="1">Belongs to the APC1 family.</text>
</comment>
<evidence type="ECO:0000313" key="8">
    <source>
        <dbReference type="EMBL" id="ODQ79607.1"/>
    </source>
</evidence>
<keyword evidence="9" id="KW-1185">Reference proteome</keyword>
<dbReference type="Gene3D" id="1.25.10.10">
    <property type="entry name" value="Leucine-rich Repeat Variant"/>
    <property type="match status" value="2"/>
</dbReference>
<evidence type="ECO:0000259" key="7">
    <source>
        <dbReference type="Pfam" id="PF21282"/>
    </source>
</evidence>
<dbReference type="InterPro" id="IPR048971">
    <property type="entry name" value="Apc1_3rd"/>
</dbReference>
<evidence type="ECO:0000256" key="2">
    <source>
        <dbReference type="ARBA" id="ARBA00022618"/>
    </source>
</evidence>
<dbReference type="GO" id="GO:0007091">
    <property type="term" value="P:metaphase/anaphase transition of mitotic cell cycle"/>
    <property type="evidence" value="ECO:0007669"/>
    <property type="project" value="TreeGrafter"/>
</dbReference>
<accession>A0A1E3QRN7</accession>
<evidence type="ECO:0000256" key="5">
    <source>
        <dbReference type="ARBA" id="ARBA00023306"/>
    </source>
</evidence>
<dbReference type="STRING" id="984486.A0A1E3QRN7"/>
<dbReference type="PANTHER" id="PTHR12827:SF3">
    <property type="entry name" value="ANAPHASE-PROMOTING COMPLEX SUBUNIT 1"/>
    <property type="match status" value="1"/>
</dbReference>
<keyword evidence="3" id="KW-0677">Repeat</keyword>
<keyword evidence="4" id="KW-0498">Mitosis</keyword>
<dbReference type="RefSeq" id="XP_018984935.1">
    <property type="nucleotide sequence ID" value="XM_019131801.1"/>
</dbReference>
<keyword evidence="5" id="KW-0131">Cell cycle</keyword>
<dbReference type="Pfam" id="PF12859">
    <property type="entry name" value="ANAPC1"/>
    <property type="match status" value="1"/>
</dbReference>
<organism evidence="8 9">
    <name type="scientific">Babjeviella inositovora NRRL Y-12698</name>
    <dbReference type="NCBI Taxonomy" id="984486"/>
    <lineage>
        <taxon>Eukaryota</taxon>
        <taxon>Fungi</taxon>
        <taxon>Dikarya</taxon>
        <taxon>Ascomycota</taxon>
        <taxon>Saccharomycotina</taxon>
        <taxon>Pichiomycetes</taxon>
        <taxon>Serinales incertae sedis</taxon>
        <taxon>Babjeviella</taxon>
    </lineage>
</organism>
<feature type="domain" description="Anaphase-promoting complex subunit 1 beta-sandwich" evidence="7">
    <location>
        <begin position="1252"/>
        <end position="1330"/>
    </location>
</feature>
<keyword evidence="2" id="KW-0132">Cell division</keyword>
<dbReference type="GO" id="GO:0005680">
    <property type="term" value="C:anaphase-promoting complex"/>
    <property type="evidence" value="ECO:0007669"/>
    <property type="project" value="InterPro"/>
</dbReference>
<dbReference type="GO" id="GO:0060090">
    <property type="term" value="F:molecular adaptor activity"/>
    <property type="evidence" value="ECO:0007669"/>
    <property type="project" value="TreeGrafter"/>
</dbReference>
<gene>
    <name evidence="8" type="ORF">BABINDRAFT_37114</name>
</gene>
<evidence type="ECO:0000256" key="3">
    <source>
        <dbReference type="ARBA" id="ARBA00022737"/>
    </source>
</evidence>
<dbReference type="Proteomes" id="UP000094336">
    <property type="component" value="Unassembled WGS sequence"/>
</dbReference>
<dbReference type="PANTHER" id="PTHR12827">
    <property type="entry name" value="MEIOTIC CHECKPOINT REGULATOR TSG24 FAMILY MEMBER"/>
    <property type="match status" value="1"/>
</dbReference>
<protein>
    <submittedName>
        <fullName evidence="8">Uncharacterized protein</fullName>
    </submittedName>
</protein>
<dbReference type="OrthoDB" id="26401at2759"/>
<dbReference type="GeneID" id="30149654"/>